<reference evidence="12" key="1">
    <citation type="journal article" date="2016" name="Nat. Commun.">
        <title>The Gonium pectorale genome demonstrates co-option of cell cycle regulation during the evolution of multicellularity.</title>
        <authorList>
            <person name="Hanschen E.R."/>
            <person name="Marriage T.N."/>
            <person name="Ferris P.J."/>
            <person name="Hamaji T."/>
            <person name="Toyoda A."/>
            <person name="Fujiyama A."/>
            <person name="Neme R."/>
            <person name="Noguchi H."/>
            <person name="Minakuchi Y."/>
            <person name="Suzuki M."/>
            <person name="Kawai-Toyooka H."/>
            <person name="Smith D.R."/>
            <person name="Sparks H."/>
            <person name="Anderson J."/>
            <person name="Bakaric R."/>
            <person name="Luria V."/>
            <person name="Karger A."/>
            <person name="Kirschner M.W."/>
            <person name="Durand P.M."/>
            <person name="Michod R.E."/>
            <person name="Nozaki H."/>
            <person name="Olson B.J."/>
        </authorList>
    </citation>
    <scope>NUCLEOTIDE SEQUENCE [LARGE SCALE GENOMIC DNA]</scope>
    <source>
        <strain evidence="12">NIES-2863</strain>
    </source>
</reference>
<feature type="domain" description="C-type lectin" evidence="9">
    <location>
        <begin position="392"/>
        <end position="497"/>
    </location>
</feature>
<keyword evidence="1" id="KW-0723">Serine/threonine-protein kinase</keyword>
<feature type="region of interest" description="Disordered" evidence="7">
    <location>
        <begin position="2195"/>
        <end position="2214"/>
    </location>
</feature>
<dbReference type="PROSITE" id="PS50948">
    <property type="entry name" value="PAN"/>
    <property type="match status" value="1"/>
</dbReference>
<evidence type="ECO:0000313" key="12">
    <source>
        <dbReference type="Proteomes" id="UP000075714"/>
    </source>
</evidence>
<feature type="region of interest" description="Disordered" evidence="7">
    <location>
        <begin position="2047"/>
        <end position="2097"/>
    </location>
</feature>
<dbReference type="SMART" id="SM00220">
    <property type="entry name" value="S_TKc"/>
    <property type="match status" value="1"/>
</dbReference>
<evidence type="ECO:0000313" key="11">
    <source>
        <dbReference type="EMBL" id="KXZ48843.1"/>
    </source>
</evidence>
<dbReference type="SMART" id="SM00034">
    <property type="entry name" value="CLECT"/>
    <property type="match status" value="4"/>
</dbReference>
<evidence type="ECO:0000256" key="5">
    <source>
        <dbReference type="ARBA" id="ARBA00022840"/>
    </source>
</evidence>
<evidence type="ECO:0000256" key="6">
    <source>
        <dbReference type="PROSITE-ProRule" id="PRU10141"/>
    </source>
</evidence>
<dbReference type="CDD" id="cd00037">
    <property type="entry name" value="CLECT"/>
    <property type="match status" value="2"/>
</dbReference>
<accession>A0A150GGC8</accession>
<dbReference type="PANTHER" id="PTHR44329">
    <property type="entry name" value="SERINE/THREONINE-PROTEIN KINASE TNNI3K-RELATED"/>
    <property type="match status" value="1"/>
</dbReference>
<evidence type="ECO:0000256" key="2">
    <source>
        <dbReference type="ARBA" id="ARBA00022679"/>
    </source>
</evidence>
<comment type="caution">
    <text evidence="11">The sequence shown here is derived from an EMBL/GenBank/DDBJ whole genome shotgun (WGS) entry which is preliminary data.</text>
</comment>
<dbReference type="InterPro" id="IPR008271">
    <property type="entry name" value="Ser/Thr_kinase_AS"/>
</dbReference>
<keyword evidence="4" id="KW-0418">Kinase</keyword>
<dbReference type="Pfam" id="PF07714">
    <property type="entry name" value="PK_Tyr_Ser-Thr"/>
    <property type="match status" value="1"/>
</dbReference>
<dbReference type="InterPro" id="IPR017441">
    <property type="entry name" value="Protein_kinase_ATP_BS"/>
</dbReference>
<dbReference type="Proteomes" id="UP000075714">
    <property type="component" value="Unassembled WGS sequence"/>
</dbReference>
<feature type="region of interest" description="Disordered" evidence="7">
    <location>
        <begin position="1959"/>
        <end position="2007"/>
    </location>
</feature>
<evidence type="ECO:0000259" key="8">
    <source>
        <dbReference type="PROSITE" id="PS50011"/>
    </source>
</evidence>
<dbReference type="CDD" id="cd13999">
    <property type="entry name" value="STKc_MAP3K-like"/>
    <property type="match status" value="1"/>
</dbReference>
<evidence type="ECO:0008006" key="13">
    <source>
        <dbReference type="Google" id="ProtNLM"/>
    </source>
</evidence>
<keyword evidence="12" id="KW-1185">Reference proteome</keyword>
<dbReference type="STRING" id="33097.A0A150GGC8"/>
<organism evidence="11 12">
    <name type="scientific">Gonium pectorale</name>
    <name type="common">Green alga</name>
    <dbReference type="NCBI Taxonomy" id="33097"/>
    <lineage>
        <taxon>Eukaryota</taxon>
        <taxon>Viridiplantae</taxon>
        <taxon>Chlorophyta</taxon>
        <taxon>core chlorophytes</taxon>
        <taxon>Chlorophyceae</taxon>
        <taxon>CS clade</taxon>
        <taxon>Chlamydomonadales</taxon>
        <taxon>Volvocaceae</taxon>
        <taxon>Gonium</taxon>
    </lineage>
</organism>
<proteinExistence type="predicted"/>
<dbReference type="PROSITE" id="PS00107">
    <property type="entry name" value="PROTEIN_KINASE_ATP"/>
    <property type="match status" value="1"/>
</dbReference>
<dbReference type="Gene3D" id="3.10.100.10">
    <property type="entry name" value="Mannose-Binding Protein A, subunit A"/>
    <property type="match status" value="3"/>
</dbReference>
<dbReference type="InterPro" id="IPR000719">
    <property type="entry name" value="Prot_kinase_dom"/>
</dbReference>
<dbReference type="Pfam" id="PF14295">
    <property type="entry name" value="PAN_4"/>
    <property type="match status" value="5"/>
</dbReference>
<protein>
    <recommendedName>
        <fullName evidence="13">C-type lectin domain-containing protein</fullName>
    </recommendedName>
</protein>
<dbReference type="EMBL" id="LSYV01000026">
    <property type="protein sequence ID" value="KXZ48843.1"/>
    <property type="molecule type" value="Genomic_DNA"/>
</dbReference>
<feature type="domain" description="Apple" evidence="10">
    <location>
        <begin position="924"/>
        <end position="1000"/>
    </location>
</feature>
<evidence type="ECO:0000256" key="3">
    <source>
        <dbReference type="ARBA" id="ARBA00022741"/>
    </source>
</evidence>
<dbReference type="OrthoDB" id="535509at2759"/>
<evidence type="ECO:0000256" key="7">
    <source>
        <dbReference type="SAM" id="MobiDB-lite"/>
    </source>
</evidence>
<dbReference type="Gene3D" id="1.10.510.10">
    <property type="entry name" value="Transferase(Phosphotransferase) domain 1"/>
    <property type="match status" value="1"/>
</dbReference>
<dbReference type="InterPro" id="IPR051681">
    <property type="entry name" value="Ser/Thr_Kinases-Pseudokinases"/>
</dbReference>
<feature type="domain" description="Protein kinase" evidence="8">
    <location>
        <begin position="2273"/>
        <end position="2537"/>
    </location>
</feature>
<feature type="compositionally biased region" description="Low complexity" evidence="7">
    <location>
        <begin position="2219"/>
        <end position="2228"/>
    </location>
</feature>
<dbReference type="InterPro" id="IPR011009">
    <property type="entry name" value="Kinase-like_dom_sf"/>
</dbReference>
<name>A0A150GGC8_GONPE</name>
<dbReference type="PROSITE" id="PS00108">
    <property type="entry name" value="PROTEIN_KINASE_ST"/>
    <property type="match status" value="1"/>
</dbReference>
<dbReference type="PANTHER" id="PTHR44329:SF214">
    <property type="entry name" value="PROTEIN KINASE DOMAIN-CONTAINING PROTEIN"/>
    <property type="match status" value="1"/>
</dbReference>
<dbReference type="Pfam" id="PF00024">
    <property type="entry name" value="PAN_1"/>
    <property type="match status" value="1"/>
</dbReference>
<evidence type="ECO:0000256" key="4">
    <source>
        <dbReference type="ARBA" id="ARBA00022777"/>
    </source>
</evidence>
<dbReference type="InterPro" id="IPR003609">
    <property type="entry name" value="Pan_app"/>
</dbReference>
<feature type="binding site" evidence="6">
    <location>
        <position position="2300"/>
    </location>
    <ligand>
        <name>ATP</name>
        <dbReference type="ChEBI" id="CHEBI:30616"/>
    </ligand>
</feature>
<keyword evidence="2" id="KW-0808">Transferase</keyword>
<dbReference type="GO" id="GO:0004674">
    <property type="term" value="F:protein serine/threonine kinase activity"/>
    <property type="evidence" value="ECO:0007669"/>
    <property type="project" value="UniProtKB-KW"/>
</dbReference>
<dbReference type="PROSITE" id="PS50041">
    <property type="entry name" value="C_TYPE_LECTIN_2"/>
    <property type="match status" value="1"/>
</dbReference>
<dbReference type="SUPFAM" id="SSF56112">
    <property type="entry name" value="Protein kinase-like (PK-like)"/>
    <property type="match status" value="1"/>
</dbReference>
<dbReference type="InterPro" id="IPR016186">
    <property type="entry name" value="C-type_lectin-like/link_sf"/>
</dbReference>
<evidence type="ECO:0000259" key="9">
    <source>
        <dbReference type="PROSITE" id="PS50041"/>
    </source>
</evidence>
<evidence type="ECO:0000259" key="10">
    <source>
        <dbReference type="PROSITE" id="PS50948"/>
    </source>
</evidence>
<feature type="region of interest" description="Disordered" evidence="7">
    <location>
        <begin position="2544"/>
        <end position="2586"/>
    </location>
</feature>
<dbReference type="InterPro" id="IPR001304">
    <property type="entry name" value="C-type_lectin-like"/>
</dbReference>
<dbReference type="InterPro" id="IPR016187">
    <property type="entry name" value="CTDL_fold"/>
</dbReference>
<sequence>MTGLEVSSDYDLPLLYYPRLRWTACQKLCEDTPGCRSVSYATMEQVCRLKSATCAEAVLGRGCINIGNKFESFFQNDRLTAVDYVASTYTDSVAFTGLTSHPSNFSDAGATCSQLGSQLASVHTQSNLNTLVRTAAKAAAVLQASGAPDLAAAAGTGAAGSYLFWLGGVHTVGSVSPVTWLDGARFLLQASVTVTAPGGCLALNVSSATTTSARVLVVVPCSAVGFPICTNFPKGVPARLRLLGGYAYAFFTAARTYYEAEQECQLLGGHLASAPDAVTDDLISQTWFQLDPPANNFVLTRFIRRILTFLGADNMAGFGLSWLDGTPFDYKGDIISALVVNNEGCLIISSLGPAGPAKWEILAKADCAVMRFNYTCKLEAKPYVQPDAIVAIGSSVYELHESTPRTYPDAREACRARGGELASLDPGPGTHELSYFIRRLRHERLGYIAIMGDWFSYFVGAAASRTDPPLYSGDFTWQDGSSFSWVAWTGGFPQGQPLQPSYPQGIQTAAALVAEGGNTVLSVRRQNFSEPFICKTPISSPAASVQVDNGAGVLTIYEVFKTPYALPYHAAELVCQSRGGHLAGASSPVQLLAVAQLCAQALQLLPRAAAGGYDSHDVGDGCWVGLYCPAGLNTDMSWRDGFGEEGLKDIAMPQPGVLSASGSACTKPADWLWLDGRTAGGDLMAGALAAAAAAGGLSAASRCGLVRPGNGTGDGEGSTATLGIGVCKRFAAFVCQRDAVPVSYGPVLTARPAVQAELLPVASSDLANASSSGTGTYIGCFAFAAADAQVLAAAAIGADGGAARLAEAWGVTPSPLRVLLSPNASGLALCGRLARQAGLAYFGVAGGSACWGDTEAPQAPYYNVSDDSPCRRPCAADNSTTSSSDGQAPGCGTDGYFALFSVANGTAASAPVGPEPNSSTPYVCMAQYVLAAPDAQVVGVQSRVSASQLRSCEELCSSLPACDMYVYDTRSAACVLLAVPSAASLVDLPVLETIWAGRTCAKAGRLIRGANPRLLDVQAFAASLQPAVAALLGPHLTTRVAHLCAPSLAAPLAAAGLPADSPANEQPVASLEACAAACVLNTTCQGFSVVRAPPSSAQEGNGTEPQLLCKTRTSLVFDQGHDWRPSRPWVLLPAANATDGLAADGAEGCLALSHIEAPPPYTCTDYVDAGGWELRRLNSSDEEACRTACDADHDCSLYVVYSSPPSCSLRFRAFYNNTAVSYVAGTNMRPGAEALGTVRSCLHTYRLLVSQASPAIGRSSRQVRLGADEAWHLCVPHMDLRGIDDFGIVSYEVINCSLGCSLRPSCNFFITTSDAYDTGMCYAKNNPYTFDVGGLLEFPGTGGHTRIDMASVTDSCFNLDRQLPRSPPSYACAQQYALALAEQSRAPTATPYACEALCDASPSCVGYTWMGHNGTCVLGCSSGAASAKPPASAASGPSWLATQTCLHVPRFMTQGSVSGSGAGPGQYVQAASDWHFCVPSQGSALAVLQTSGGGVPAVLGASSIAGDQGSNDTFGAVRSCTQQCAATSGCQAFTLAWRNATDASPSCILQGWPSAAAPLSPPRGGAAGANGTGGSAGQQLLSCAVMASGRAMPTAAGGLLHPQPQPSAVQSYRDKQYSVYMLPASYQMATAVCQSAIGAAAGQLASINSPAELSVVAGMLRPFLQPQVQPAPSEALRRASFWTGLEWVGNASGSSGGGGVGCTGWCHSYGRPTNASFMATQAALVAAVNTASVSSLACAALSAQTFGSLGASLTAADCGAWALPFLCEHQMPRVPVPQNATLGAPLQVFPSLAGYDRAAALAAAAGAALLVLDLTAAADAAANKTSGTSRRSRLLAQSTSSGARLTSVADAAAACGAAQLLGGGCWVSLAPPADACAPASSRSALCGAGALLLLGAGGRGAAQATSTAPLLPAGTCAAALVDAAGGAAAAAAVQFVPALCSTAAAFLATVVDPEAPIRNLAMPPPPSPRPPLPPPAPSPPAPPLPPPPSEAVSIPPADLGRAGSGEGHALSSGALAGVIVGSILGTALLCAVVVLAVLSVRRAARATTGAAAADDDDGGEGGGKQEGSRKYSVPGGAGGGGTGAPSNGGFRPKSRFSTDVATPAGQVTAAAHSASSLCAGEVAVCMDMASRIEHGPPGSGLGIFSYGAQPSAGSGTGTSTPRQSAAFVAGGSRGLDMTGRGLGLTSSSAHRTFGNDGDATAAGTGTGVGSSRSGVTLGTSMGMSLLSLPDRSGRDPGSPRSGRQQLQQLIVTAEDPDHLDVTWQIDPKKDVSWNEDDELGKGTFGVVYRGLYRGEPVAIKTVMRGGSGKYEMDGLRSLLQEARILAKVRHPNIVTCYGGCITDNSVFIIEELMHQTLGQLISEAGDELMPLPTVLRIGIDIASGLFQLHPTIVHRDLKPDNVLLSTDGRAKISDFGLARFKLQSFLASTRNFAAGTIPYMAPETLREEIQQISEKADIYSLAIIIWAMLTGKQQPWQNYHYAAVLYKVSMRGERPALPEDPARCPPRLASVITRMWAQDPVARPGAGEVLKLLGVVLRDLRRSSGPGLPGEGSAAAARRNSLAHDSGGLSRTAPSTGNIAEGQSEG</sequence>
<evidence type="ECO:0000256" key="1">
    <source>
        <dbReference type="ARBA" id="ARBA00022527"/>
    </source>
</evidence>
<feature type="compositionally biased region" description="Pro residues" evidence="7">
    <location>
        <begin position="1962"/>
        <end position="1989"/>
    </location>
</feature>
<keyword evidence="3 6" id="KW-0547">Nucleotide-binding</keyword>
<feature type="region of interest" description="Disordered" evidence="7">
    <location>
        <begin position="2219"/>
        <end position="2244"/>
    </location>
</feature>
<dbReference type="InterPro" id="IPR001245">
    <property type="entry name" value="Ser-Thr/Tyr_kinase_cat_dom"/>
</dbReference>
<keyword evidence="5 6" id="KW-0067">ATP-binding</keyword>
<dbReference type="PROSITE" id="PS50011">
    <property type="entry name" value="PROTEIN_KINASE_DOM"/>
    <property type="match status" value="1"/>
</dbReference>
<dbReference type="SUPFAM" id="SSF56436">
    <property type="entry name" value="C-type lectin-like"/>
    <property type="match status" value="5"/>
</dbReference>
<dbReference type="GO" id="GO:0005524">
    <property type="term" value="F:ATP binding"/>
    <property type="evidence" value="ECO:0007669"/>
    <property type="project" value="UniProtKB-UniRule"/>
</dbReference>
<gene>
    <name evidence="11" type="ORF">GPECTOR_25g428</name>
</gene>